<dbReference type="EMBL" id="VSSQ01007758">
    <property type="protein sequence ID" value="MPM36890.1"/>
    <property type="molecule type" value="Genomic_DNA"/>
</dbReference>
<dbReference type="AlphaFoldDB" id="A0A644Z7Q0"/>
<organism evidence="1">
    <name type="scientific">bioreactor metagenome</name>
    <dbReference type="NCBI Taxonomy" id="1076179"/>
    <lineage>
        <taxon>unclassified sequences</taxon>
        <taxon>metagenomes</taxon>
        <taxon>ecological metagenomes</taxon>
    </lineage>
</organism>
<proteinExistence type="predicted"/>
<reference evidence="1" key="1">
    <citation type="submission" date="2019-08" db="EMBL/GenBank/DDBJ databases">
        <authorList>
            <person name="Kucharzyk K."/>
            <person name="Murdoch R.W."/>
            <person name="Higgins S."/>
            <person name="Loffler F."/>
        </authorList>
    </citation>
    <scope>NUCLEOTIDE SEQUENCE</scope>
</reference>
<sequence length="68" mass="7943">MDVVNVLRGNSFSWITGILHHSISQEEYIVTRRLLRQGHTYREVARFAGIDANKVRNVLGVMRYKKEI</sequence>
<evidence type="ECO:0000313" key="1">
    <source>
        <dbReference type="EMBL" id="MPM36890.1"/>
    </source>
</evidence>
<accession>A0A644Z7Q0</accession>
<gene>
    <name evidence="1" type="ORF">SDC9_83494</name>
</gene>
<protein>
    <recommendedName>
        <fullName evidence="2">HTH luxR-type domain-containing protein</fullName>
    </recommendedName>
</protein>
<evidence type="ECO:0008006" key="2">
    <source>
        <dbReference type="Google" id="ProtNLM"/>
    </source>
</evidence>
<name>A0A644Z7Q0_9ZZZZ</name>
<comment type="caution">
    <text evidence="1">The sequence shown here is derived from an EMBL/GenBank/DDBJ whole genome shotgun (WGS) entry which is preliminary data.</text>
</comment>